<feature type="compositionally biased region" description="Polar residues" evidence="1">
    <location>
        <begin position="573"/>
        <end position="585"/>
    </location>
</feature>
<evidence type="ECO:0000313" key="2">
    <source>
        <dbReference type="EMBL" id="KAJ3745782.1"/>
    </source>
</evidence>
<feature type="compositionally biased region" description="Low complexity" evidence="1">
    <location>
        <begin position="216"/>
        <end position="232"/>
    </location>
</feature>
<dbReference type="AlphaFoldDB" id="A0A9W8TYN8"/>
<sequence length="906" mass="98865">MDYIRQYLTSQVSTKFAACYSSEFHAIFYWPTFAPDTTLKSSFMGWAAIFYWSTFAPDTALKSGSNIFLKNARRKVQITFYVIGTRRSSTKFSSINAMNTRQKLKRNTSIDAAKDPPVKKPKIRKPLDTRYETPHSSLSESQAAFKLPSSVGPYLSPSKFSPIPKLPQRTHRRTSSTNLKENASLLYSPFTGKGKRPQRLKKYGKAAQRANRKIVNSRNPSDSCSSSASSPTSREDEPNLADNIHNFNISRSRVSQSTTNSPAESPTRMRRPSAPTPPSKSDWKNYMSTHTMSSAVDLRAPIVGYPESYFADSNDFIRPLPNHSQLNFNRPPSQLSLYDYNSSVTYNDNMEVDKVADRDAFFTDVQGTSTPFKNFGSLDVADRRFGGTVDPAVLSGSSLLQSDFDEQETDTDNDSSHFKPFQALQLASRNKSKSRSGYITPSDDSDDEDMCRRSAWIDDSLISPPKTVDWKKCPPPAENDAYMHINSENVMDEEHRKREHALQDLFDNMILNQNTIDARSSPSNDTELHNARPPLRTRSLNATHPSSSAQDEVSSVNPLVPGARRTRSGTIIPGTSTAVNVSSNAPPALPRRTRSGTVVPGNFGNLVTAPEDENKQAALKPSLSSRRTRSGTVVYNSGLAPSLPIVEERKYCASSSSIPSISRRARSGSIMATSSIPEGVISNSTASVASRIRSGSFATLGNTLASLPSQALKRPRSGTVGRAPAVSEGPAVEQADSMDNLSESPMNKFAFSPTASPQIEDVEMPLELEHGPTVDLESANTTKSPTRSPGDGTDINPMNFLEPMVFASPAYSPPTNSLTVTPDGNIATNARSSNGFRARAKAAASKAKGFSKNLTGKAAGAKGRVLVGPEAGAAAVARARARAERRLDDNEYVNEEDLSDDELLLK</sequence>
<comment type="caution">
    <text evidence="2">The sequence shown here is derived from an EMBL/GenBank/DDBJ whole genome shotgun (WGS) entry which is preliminary data.</text>
</comment>
<gene>
    <name evidence="2" type="ORF">DFH05DRAFT_1459491</name>
</gene>
<feature type="compositionally biased region" description="Polar residues" evidence="1">
    <location>
        <begin position="538"/>
        <end position="557"/>
    </location>
</feature>
<protein>
    <submittedName>
        <fullName evidence="2">Uncharacterized protein</fullName>
    </submittedName>
</protein>
<feature type="compositionally biased region" description="Polar residues" evidence="1">
    <location>
        <begin position="245"/>
        <end position="264"/>
    </location>
</feature>
<feature type="region of interest" description="Disordered" evidence="1">
    <location>
        <begin position="710"/>
        <end position="732"/>
    </location>
</feature>
<feature type="region of interest" description="Disordered" evidence="1">
    <location>
        <begin position="158"/>
        <end position="286"/>
    </location>
</feature>
<feature type="region of interest" description="Disordered" evidence="1">
    <location>
        <begin position="516"/>
        <end position="600"/>
    </location>
</feature>
<feature type="compositionally biased region" description="Polar residues" evidence="1">
    <location>
        <begin position="516"/>
        <end position="525"/>
    </location>
</feature>
<feature type="compositionally biased region" description="Basic residues" evidence="1">
    <location>
        <begin position="193"/>
        <end position="204"/>
    </location>
</feature>
<dbReference type="Proteomes" id="UP001142393">
    <property type="component" value="Unassembled WGS sequence"/>
</dbReference>
<dbReference type="EMBL" id="JANVFU010000005">
    <property type="protein sequence ID" value="KAJ3745782.1"/>
    <property type="molecule type" value="Genomic_DNA"/>
</dbReference>
<keyword evidence="3" id="KW-1185">Reference proteome</keyword>
<evidence type="ECO:0000256" key="1">
    <source>
        <dbReference type="SAM" id="MobiDB-lite"/>
    </source>
</evidence>
<accession>A0A9W8TYN8</accession>
<feature type="region of interest" description="Disordered" evidence="1">
    <location>
        <begin position="773"/>
        <end position="792"/>
    </location>
</feature>
<feature type="compositionally biased region" description="Polar residues" evidence="1">
    <location>
        <begin position="778"/>
        <end position="787"/>
    </location>
</feature>
<evidence type="ECO:0000313" key="3">
    <source>
        <dbReference type="Proteomes" id="UP001142393"/>
    </source>
</evidence>
<reference evidence="2 3" key="1">
    <citation type="journal article" date="2023" name="Proc. Natl. Acad. Sci. U.S.A.">
        <title>A global phylogenomic analysis of the shiitake genus Lentinula.</title>
        <authorList>
            <person name="Sierra-Patev S."/>
            <person name="Min B."/>
            <person name="Naranjo-Ortiz M."/>
            <person name="Looney B."/>
            <person name="Konkel Z."/>
            <person name="Slot J.C."/>
            <person name="Sakamoto Y."/>
            <person name="Steenwyk J.L."/>
            <person name="Rokas A."/>
            <person name="Carro J."/>
            <person name="Camarero S."/>
            <person name="Ferreira P."/>
            <person name="Molpeceres G."/>
            <person name="Ruiz-Duenas F.J."/>
            <person name="Serrano A."/>
            <person name="Henrissat B."/>
            <person name="Drula E."/>
            <person name="Hughes K.W."/>
            <person name="Mata J.L."/>
            <person name="Ishikawa N.K."/>
            <person name="Vargas-Isla R."/>
            <person name="Ushijima S."/>
            <person name="Smith C.A."/>
            <person name="Donoghue J."/>
            <person name="Ahrendt S."/>
            <person name="Andreopoulos W."/>
            <person name="He G."/>
            <person name="LaButti K."/>
            <person name="Lipzen A."/>
            <person name="Ng V."/>
            <person name="Riley R."/>
            <person name="Sandor L."/>
            <person name="Barry K."/>
            <person name="Martinez A.T."/>
            <person name="Xiao Y."/>
            <person name="Gibbons J.G."/>
            <person name="Terashima K."/>
            <person name="Grigoriev I.V."/>
            <person name="Hibbett D."/>
        </authorList>
    </citation>
    <scope>NUCLEOTIDE SEQUENCE [LARGE SCALE GENOMIC DNA]</scope>
    <source>
        <strain evidence="2 3">TFB7810</strain>
    </source>
</reference>
<name>A0A9W8TYN8_9AGAR</name>
<feature type="region of interest" description="Disordered" evidence="1">
    <location>
        <begin position="426"/>
        <end position="450"/>
    </location>
</feature>
<proteinExistence type="predicted"/>
<feature type="compositionally biased region" description="Polar residues" evidence="1">
    <location>
        <begin position="426"/>
        <end position="439"/>
    </location>
</feature>
<organism evidence="2 3">
    <name type="scientific">Lentinula detonsa</name>
    <dbReference type="NCBI Taxonomy" id="2804962"/>
    <lineage>
        <taxon>Eukaryota</taxon>
        <taxon>Fungi</taxon>
        <taxon>Dikarya</taxon>
        <taxon>Basidiomycota</taxon>
        <taxon>Agaricomycotina</taxon>
        <taxon>Agaricomycetes</taxon>
        <taxon>Agaricomycetidae</taxon>
        <taxon>Agaricales</taxon>
        <taxon>Marasmiineae</taxon>
        <taxon>Omphalotaceae</taxon>
        <taxon>Lentinula</taxon>
    </lineage>
</organism>